<gene>
    <name evidence="2" type="ORF">BJP25_10160</name>
</gene>
<evidence type="ECO:0000313" key="2">
    <source>
        <dbReference type="EMBL" id="OLR94161.1"/>
    </source>
</evidence>
<evidence type="ECO:0000256" key="1">
    <source>
        <dbReference type="SAM" id="SignalP"/>
    </source>
</evidence>
<reference evidence="2 3" key="1">
    <citation type="submission" date="2016-10" db="EMBL/GenBank/DDBJ databases">
        <title>The Draft Genome Sequence of Actinokineospora bangkokensis 44EHWT reveals the biosynthetic pathway of antifungal compounds Thailandins with unusual extender unit butylmalonyl-CoA.</title>
        <authorList>
            <person name="Greule A."/>
            <person name="Intra B."/>
            <person name="Flemming S."/>
            <person name="Rommel M.G."/>
            <person name="Panbangred W."/>
            <person name="Bechthold A."/>
        </authorList>
    </citation>
    <scope>NUCLEOTIDE SEQUENCE [LARGE SCALE GENOMIC DNA]</scope>
    <source>
        <strain evidence="2 3">44EHW</strain>
    </source>
</reference>
<dbReference type="EMBL" id="MKQR01000007">
    <property type="protein sequence ID" value="OLR94161.1"/>
    <property type="molecule type" value="Genomic_DNA"/>
</dbReference>
<organism evidence="2 3">
    <name type="scientific">Actinokineospora bangkokensis</name>
    <dbReference type="NCBI Taxonomy" id="1193682"/>
    <lineage>
        <taxon>Bacteria</taxon>
        <taxon>Bacillati</taxon>
        <taxon>Actinomycetota</taxon>
        <taxon>Actinomycetes</taxon>
        <taxon>Pseudonocardiales</taxon>
        <taxon>Pseudonocardiaceae</taxon>
        <taxon>Actinokineospora</taxon>
    </lineage>
</organism>
<dbReference type="OrthoDB" id="163809at2"/>
<proteinExistence type="predicted"/>
<dbReference type="STRING" id="1193682.BJP25_10160"/>
<dbReference type="AlphaFoldDB" id="A0A1Q9LQ85"/>
<evidence type="ECO:0008006" key="4">
    <source>
        <dbReference type="Google" id="ProtNLM"/>
    </source>
</evidence>
<dbReference type="Proteomes" id="UP000186040">
    <property type="component" value="Unassembled WGS sequence"/>
</dbReference>
<protein>
    <recommendedName>
        <fullName evidence="4">RlpA-like protein double-psi beta-barrel domain-containing protein</fullName>
    </recommendedName>
</protein>
<name>A0A1Q9LQ85_9PSEU</name>
<keyword evidence="1" id="KW-0732">Signal</keyword>
<sequence>MRTVGLVIAVLLLAACGQTATGSPLPSAPATPAPNAGEEFTVERGKAVTLAAGGPQVGYARLVQDSRCPQGKQCVWEGDATVEVTVDGRAAELHTSDRFATSAQVGRSTVRLVRLDVPGTIATLVVTGA</sequence>
<dbReference type="PROSITE" id="PS51257">
    <property type="entry name" value="PROKAR_LIPOPROTEIN"/>
    <property type="match status" value="1"/>
</dbReference>
<evidence type="ECO:0000313" key="3">
    <source>
        <dbReference type="Proteomes" id="UP000186040"/>
    </source>
</evidence>
<accession>A0A1Q9LQ85</accession>
<dbReference type="RefSeq" id="WP_075973543.1">
    <property type="nucleotide sequence ID" value="NZ_MKQR01000007.1"/>
</dbReference>
<feature type="signal peptide" evidence="1">
    <location>
        <begin position="1"/>
        <end position="20"/>
    </location>
</feature>
<comment type="caution">
    <text evidence="2">The sequence shown here is derived from an EMBL/GenBank/DDBJ whole genome shotgun (WGS) entry which is preliminary data.</text>
</comment>
<feature type="chain" id="PRO_5038435630" description="RlpA-like protein double-psi beta-barrel domain-containing protein" evidence="1">
    <location>
        <begin position="21"/>
        <end position="129"/>
    </location>
</feature>
<keyword evidence="3" id="KW-1185">Reference proteome</keyword>